<evidence type="ECO:0000313" key="5">
    <source>
        <dbReference type="EMBL" id="ALG07406.1"/>
    </source>
</evidence>
<evidence type="ECO:0008006" key="7">
    <source>
        <dbReference type="Google" id="ProtNLM"/>
    </source>
</evidence>
<dbReference type="InterPro" id="IPR036388">
    <property type="entry name" value="WH-like_DNA-bd_sf"/>
</dbReference>
<dbReference type="InterPro" id="IPR011990">
    <property type="entry name" value="TPR-like_helical_dom_sf"/>
</dbReference>
<dbReference type="InterPro" id="IPR001867">
    <property type="entry name" value="OmpR/PhoB-type_DNA-bd"/>
</dbReference>
<reference evidence="5 6" key="1">
    <citation type="submission" date="2015-07" db="EMBL/GenBank/DDBJ databases">
        <title>Genome sequencing of Kibdelosporangium phytohabitans.</title>
        <authorList>
            <person name="Qin S."/>
            <person name="Xing K."/>
        </authorList>
    </citation>
    <scope>NUCLEOTIDE SEQUENCE [LARGE SCALE GENOMIC DNA]</scope>
    <source>
        <strain evidence="5 6">KLBMP1111</strain>
    </source>
</reference>
<evidence type="ECO:0000259" key="3">
    <source>
        <dbReference type="SMART" id="SM00862"/>
    </source>
</evidence>
<keyword evidence="2" id="KW-0238">DNA-binding</keyword>
<dbReference type="SMART" id="SM01043">
    <property type="entry name" value="BTAD"/>
    <property type="match status" value="1"/>
</dbReference>
<dbReference type="Gene3D" id="1.25.40.10">
    <property type="entry name" value="Tetratricopeptide repeat domain"/>
    <property type="match status" value="2"/>
</dbReference>
<dbReference type="SMART" id="SM00862">
    <property type="entry name" value="Trans_reg_C"/>
    <property type="match status" value="1"/>
</dbReference>
<dbReference type="SUPFAM" id="SSF48452">
    <property type="entry name" value="TPR-like"/>
    <property type="match status" value="2"/>
</dbReference>
<organism evidence="5 6">
    <name type="scientific">Kibdelosporangium phytohabitans</name>
    <dbReference type="NCBI Taxonomy" id="860235"/>
    <lineage>
        <taxon>Bacteria</taxon>
        <taxon>Bacillati</taxon>
        <taxon>Actinomycetota</taxon>
        <taxon>Actinomycetes</taxon>
        <taxon>Pseudonocardiales</taxon>
        <taxon>Pseudonocardiaceae</taxon>
        <taxon>Kibdelosporangium</taxon>
    </lineage>
</organism>
<dbReference type="InterPro" id="IPR005158">
    <property type="entry name" value="BTAD"/>
</dbReference>
<dbReference type="KEGG" id="kphy:AOZ06_11165"/>
<evidence type="ECO:0000256" key="1">
    <source>
        <dbReference type="ARBA" id="ARBA00005820"/>
    </source>
</evidence>
<accession>A0A0N9HRB5</accession>
<dbReference type="PANTHER" id="PTHR47691">
    <property type="entry name" value="REGULATOR-RELATED"/>
    <property type="match status" value="1"/>
</dbReference>
<dbReference type="GO" id="GO:0000160">
    <property type="term" value="P:phosphorelay signal transduction system"/>
    <property type="evidence" value="ECO:0007669"/>
    <property type="project" value="InterPro"/>
</dbReference>
<dbReference type="Proteomes" id="UP000063699">
    <property type="component" value="Chromosome"/>
</dbReference>
<dbReference type="InterPro" id="IPR027417">
    <property type="entry name" value="P-loop_NTPase"/>
</dbReference>
<evidence type="ECO:0000256" key="2">
    <source>
        <dbReference type="ARBA" id="ARBA00023125"/>
    </source>
</evidence>
<name>A0A0N9HRB5_9PSEU</name>
<dbReference type="SUPFAM" id="SSF46894">
    <property type="entry name" value="C-terminal effector domain of the bipartite response regulators"/>
    <property type="match status" value="1"/>
</dbReference>
<dbReference type="RefSeq" id="WP_054289374.1">
    <property type="nucleotide sequence ID" value="NZ_CP012752.1"/>
</dbReference>
<dbReference type="EMBL" id="CP012752">
    <property type="protein sequence ID" value="ALG07406.1"/>
    <property type="molecule type" value="Genomic_DNA"/>
</dbReference>
<dbReference type="InterPro" id="IPR016032">
    <property type="entry name" value="Sig_transdc_resp-reg_C-effctor"/>
</dbReference>
<dbReference type="AlphaFoldDB" id="A0A0N9HRB5"/>
<keyword evidence="6" id="KW-1185">Reference proteome</keyword>
<dbReference type="SUPFAM" id="SSF52540">
    <property type="entry name" value="P-loop containing nucleoside triphosphate hydrolases"/>
    <property type="match status" value="1"/>
</dbReference>
<evidence type="ECO:0000313" key="6">
    <source>
        <dbReference type="Proteomes" id="UP000063699"/>
    </source>
</evidence>
<dbReference type="GO" id="GO:0003677">
    <property type="term" value="F:DNA binding"/>
    <property type="evidence" value="ECO:0007669"/>
    <property type="project" value="UniProtKB-KW"/>
</dbReference>
<comment type="similarity">
    <text evidence="1">Belongs to the AfsR/DnrI/RedD regulatory family.</text>
</comment>
<proteinExistence type="inferred from homology"/>
<dbReference type="STRING" id="860235.AOZ06_11165"/>
<gene>
    <name evidence="5" type="ORF">AOZ06_11165</name>
</gene>
<protein>
    <recommendedName>
        <fullName evidence="7">OmpR/PhoB-type domain-containing protein</fullName>
    </recommendedName>
</protein>
<dbReference type="CDD" id="cd15831">
    <property type="entry name" value="BTAD"/>
    <property type="match status" value="1"/>
</dbReference>
<dbReference type="GO" id="GO:0006355">
    <property type="term" value="P:regulation of DNA-templated transcription"/>
    <property type="evidence" value="ECO:0007669"/>
    <property type="project" value="InterPro"/>
</dbReference>
<feature type="domain" description="Bacterial transcriptional activator" evidence="4">
    <location>
        <begin position="91"/>
        <end position="211"/>
    </location>
</feature>
<dbReference type="Pfam" id="PF03704">
    <property type="entry name" value="BTAD"/>
    <property type="match status" value="1"/>
</dbReference>
<sequence>MRIGLLGPLEVHSADGAGIPVPGARLRALLTVLALEPGNPVSVTRIVDGVWGGRQPHRPGNAVQALVSRLRKTGITVEAHPNGYALAVDTVDACRFEQLVRGGQWREALDLWRGPVLADVRDREYFAAAVARLEEMRFAALEQDGSVSELTALVAENPLREKLVGALMRALVAAGRAADALALYARTRAALAEELGADPSPELAALHSEILHGTAETNLRAALTSFVGRTADVAQVRHLVREHRLVTLVGPGGCGKTRLAVEAARALPGEVWLVELAALTDPDEVPAAILTALGIRDLAALRTRDMLLVLDNCEHLVDRVAHLADKLLGECPALRILATSREPLAITGEAVRVVEPLELPPENTRLADALSYPAVRLLTERAYPGFVATEAVVRICRALDGIPLAIELAAARLRTMPAEQMAARLHDRFAVLTQGSRTALPRHQTLRSVIDWSWDLLSEREKAVLCGLAVFAGGATLEAAETVCGADALGVLTALADKSLVIAGGRYRMLDTIKAYCLEKLTDRDAAYRAHASYFIALCETADPHLRRAEQVEWLPRIHAEDDNINTALRHATDASVGIRLTAAAGWYWLLEWSLRCREVLGAELGARALTLPGEVDDDTRATALASVAQFNFLGNGDERLAEEWIATARHLGGRHPIVRLVTGAEPDDPWAQAMARLFQASESVNTGHPGEAGMRAALAGFRAIGERWGIAHCLAGIADQASWRGDLTAAVAGYEEAIAVTEEIVPSEDAWKPRLRLAQLLWLRGDRSRSADALRRAERDASRIGLPEALTAAACTRAGIARWSGDMDGARAALARAEAAVEGLAVNWGFRALLLDLRGYLLGDRRDALAWARRTRSAPLVAHVLIGHADEALRAGDAAQAARLLAQSVEVRGTPDLTNPDAARIQAKLSDLRA</sequence>
<dbReference type="Gene3D" id="1.10.10.10">
    <property type="entry name" value="Winged helix-like DNA-binding domain superfamily/Winged helix DNA-binding domain"/>
    <property type="match status" value="1"/>
</dbReference>
<evidence type="ECO:0000259" key="4">
    <source>
        <dbReference type="SMART" id="SM01043"/>
    </source>
</evidence>
<dbReference type="PANTHER" id="PTHR47691:SF3">
    <property type="entry name" value="HTH-TYPE TRANSCRIPTIONAL REGULATOR RV0890C-RELATED"/>
    <property type="match status" value="1"/>
</dbReference>
<feature type="domain" description="OmpR/PhoB-type" evidence="3">
    <location>
        <begin position="18"/>
        <end position="86"/>
    </location>
</feature>